<gene>
    <name evidence="1" type="ORF">O1611_g8372</name>
</gene>
<organism evidence="1 2">
    <name type="scientific">Lasiodiplodia mahajangana</name>
    <dbReference type="NCBI Taxonomy" id="1108764"/>
    <lineage>
        <taxon>Eukaryota</taxon>
        <taxon>Fungi</taxon>
        <taxon>Dikarya</taxon>
        <taxon>Ascomycota</taxon>
        <taxon>Pezizomycotina</taxon>
        <taxon>Dothideomycetes</taxon>
        <taxon>Dothideomycetes incertae sedis</taxon>
        <taxon>Botryosphaeriales</taxon>
        <taxon>Botryosphaeriaceae</taxon>
        <taxon>Lasiodiplodia</taxon>
    </lineage>
</organism>
<accession>A0ACC2JCT4</accession>
<dbReference type="EMBL" id="JAPUUL010002464">
    <property type="protein sequence ID" value="KAJ8125270.1"/>
    <property type="molecule type" value="Genomic_DNA"/>
</dbReference>
<reference evidence="1" key="1">
    <citation type="submission" date="2022-12" db="EMBL/GenBank/DDBJ databases">
        <title>Genome Sequence of Lasiodiplodia mahajangana.</title>
        <authorList>
            <person name="Buettner E."/>
        </authorList>
    </citation>
    <scope>NUCLEOTIDE SEQUENCE</scope>
    <source>
        <strain evidence="1">VT137</strain>
    </source>
</reference>
<sequence length="291" mass="33637">MPPHRPGPSTCGRQDTESTYSSRTTYQFPFTLLPPELRLSILELYALPKGPIFYGDYLFWDWHLPTPLWEAYKETMPEFWSLRQVNRETRRVVLRGRQGVRLRYGSIFVDWERDAFAITRSSTVYTRPGIPPNGYRNFRWLVLSLWDSLDIPTDGSLHDMIANMPALRGLYLIVYREALRCFLPPLRIVSGYLRDELGSYGRMCYASASVETVLPLLSKDWLCHELRVKACEEFLQHVNRAKDNMQSFVSTASGRTIECKTVISIPIRMARNISGPFITASSIAQYLRPIL</sequence>
<comment type="caution">
    <text evidence="1">The sequence shown here is derived from an EMBL/GenBank/DDBJ whole genome shotgun (WGS) entry which is preliminary data.</text>
</comment>
<keyword evidence="2" id="KW-1185">Reference proteome</keyword>
<name>A0ACC2JCT4_9PEZI</name>
<evidence type="ECO:0000313" key="1">
    <source>
        <dbReference type="EMBL" id="KAJ8125270.1"/>
    </source>
</evidence>
<proteinExistence type="predicted"/>
<evidence type="ECO:0000313" key="2">
    <source>
        <dbReference type="Proteomes" id="UP001153332"/>
    </source>
</evidence>
<protein>
    <submittedName>
        <fullName evidence="1">Uncharacterized protein</fullName>
    </submittedName>
</protein>
<dbReference type="Proteomes" id="UP001153332">
    <property type="component" value="Unassembled WGS sequence"/>
</dbReference>